<evidence type="ECO:0000256" key="2">
    <source>
        <dbReference type="ARBA" id="ARBA00022840"/>
    </source>
</evidence>
<dbReference type="STRING" id="5288.A0A5C5FZ33"/>
<protein>
    <submittedName>
        <fullName evidence="5">Kinase-like domain-containing protein</fullName>
    </submittedName>
</protein>
<dbReference type="Gene3D" id="1.10.510.10">
    <property type="entry name" value="Transferase(Phosphotransferase) domain 1"/>
    <property type="match status" value="1"/>
</dbReference>
<keyword evidence="5" id="KW-0808">Transferase</keyword>
<keyword evidence="6" id="KW-1185">Reference proteome</keyword>
<dbReference type="PROSITE" id="PS50011">
    <property type="entry name" value="PROTEIN_KINASE_DOM"/>
    <property type="match status" value="1"/>
</dbReference>
<dbReference type="OrthoDB" id="40902at2759"/>
<feature type="region of interest" description="Disordered" evidence="3">
    <location>
        <begin position="325"/>
        <end position="432"/>
    </location>
</feature>
<keyword evidence="2" id="KW-0067">ATP-binding</keyword>
<keyword evidence="5" id="KW-0418">Kinase</keyword>
<evidence type="ECO:0000256" key="1">
    <source>
        <dbReference type="ARBA" id="ARBA00022741"/>
    </source>
</evidence>
<dbReference type="Pfam" id="PF00069">
    <property type="entry name" value="Pkinase"/>
    <property type="match status" value="1"/>
</dbReference>
<dbReference type="InterPro" id="IPR008271">
    <property type="entry name" value="Ser/Thr_kinase_AS"/>
</dbReference>
<dbReference type="EMBL" id="SOZI01000046">
    <property type="protein sequence ID" value="TNY21334.1"/>
    <property type="molecule type" value="Genomic_DNA"/>
</dbReference>
<name>A0A5C5FZ33_9BASI</name>
<feature type="compositionally biased region" description="Basic and acidic residues" evidence="3">
    <location>
        <begin position="374"/>
        <end position="422"/>
    </location>
</feature>
<organism evidence="5 6">
    <name type="scientific">Rhodotorula diobovata</name>
    <dbReference type="NCBI Taxonomy" id="5288"/>
    <lineage>
        <taxon>Eukaryota</taxon>
        <taxon>Fungi</taxon>
        <taxon>Dikarya</taxon>
        <taxon>Basidiomycota</taxon>
        <taxon>Pucciniomycotina</taxon>
        <taxon>Microbotryomycetes</taxon>
        <taxon>Sporidiobolales</taxon>
        <taxon>Sporidiobolaceae</taxon>
        <taxon>Rhodotorula</taxon>
    </lineage>
</organism>
<accession>A0A5C5FZ33</accession>
<evidence type="ECO:0000313" key="5">
    <source>
        <dbReference type="EMBL" id="TNY21334.1"/>
    </source>
</evidence>
<evidence type="ECO:0000256" key="3">
    <source>
        <dbReference type="SAM" id="MobiDB-lite"/>
    </source>
</evidence>
<evidence type="ECO:0000313" key="6">
    <source>
        <dbReference type="Proteomes" id="UP000311382"/>
    </source>
</evidence>
<dbReference type="InterPro" id="IPR000719">
    <property type="entry name" value="Prot_kinase_dom"/>
</dbReference>
<feature type="domain" description="Protein kinase" evidence="4">
    <location>
        <begin position="20"/>
        <end position="284"/>
    </location>
</feature>
<dbReference type="Proteomes" id="UP000311382">
    <property type="component" value="Unassembled WGS sequence"/>
</dbReference>
<dbReference type="AlphaFoldDB" id="A0A5C5FZ33"/>
<dbReference type="GO" id="GO:0005524">
    <property type="term" value="F:ATP binding"/>
    <property type="evidence" value="ECO:0007669"/>
    <property type="project" value="UniProtKB-KW"/>
</dbReference>
<reference evidence="5 6" key="1">
    <citation type="submission" date="2019-03" db="EMBL/GenBank/DDBJ databases">
        <title>Rhodosporidium diobovatum UCD-FST 08-225 genome sequencing, assembly, and annotation.</title>
        <authorList>
            <person name="Fakankun I.U."/>
            <person name="Fristensky B."/>
            <person name="Levin D.B."/>
        </authorList>
    </citation>
    <scope>NUCLEOTIDE SEQUENCE [LARGE SCALE GENOMIC DNA]</scope>
    <source>
        <strain evidence="5 6">UCD-FST 08-225</strain>
    </source>
</reference>
<dbReference type="SUPFAM" id="SSF56112">
    <property type="entry name" value="Protein kinase-like (PK-like)"/>
    <property type="match status" value="1"/>
</dbReference>
<dbReference type="PANTHER" id="PTHR24347">
    <property type="entry name" value="SERINE/THREONINE-PROTEIN KINASE"/>
    <property type="match status" value="1"/>
</dbReference>
<dbReference type="PROSITE" id="PS00108">
    <property type="entry name" value="PROTEIN_KINASE_ST"/>
    <property type="match status" value="1"/>
</dbReference>
<gene>
    <name evidence="5" type="ORF">DMC30DRAFT_416173</name>
</gene>
<proteinExistence type="predicted"/>
<dbReference type="CDD" id="cd05117">
    <property type="entry name" value="STKc_CAMK"/>
    <property type="match status" value="1"/>
</dbReference>
<keyword evidence="1" id="KW-0547">Nucleotide-binding</keyword>
<dbReference type="SMART" id="SM00220">
    <property type="entry name" value="S_TKc"/>
    <property type="match status" value="1"/>
</dbReference>
<dbReference type="FunFam" id="1.10.510.10:FF:000571">
    <property type="entry name" value="Maternal embryonic leucine zipper kinase"/>
    <property type="match status" value="1"/>
</dbReference>
<comment type="caution">
    <text evidence="5">The sequence shown here is derived from an EMBL/GenBank/DDBJ whole genome shotgun (WGS) entry which is preliminary data.</text>
</comment>
<feature type="compositionally biased region" description="Low complexity" evidence="3">
    <location>
        <begin position="332"/>
        <end position="345"/>
    </location>
</feature>
<dbReference type="GO" id="GO:0004672">
    <property type="term" value="F:protein kinase activity"/>
    <property type="evidence" value="ECO:0007669"/>
    <property type="project" value="InterPro"/>
</dbReference>
<dbReference type="InterPro" id="IPR011009">
    <property type="entry name" value="Kinase-like_dom_sf"/>
</dbReference>
<evidence type="ECO:0000259" key="4">
    <source>
        <dbReference type="PROSITE" id="PS50011"/>
    </source>
</evidence>
<sequence>MGLLEHIGSQPESYKKKKQYRFEAVLGTGAFGEVKQATWTPPPDNPHYADAQKVGGQIEVAVKVIKKKALKGDLQAVVDEVEVLTGLNHPNIVKLYDSFESKEKFYLAFQLASGGELFEKIASRGKFTEGDAANVEGIKYLHDHHIVHRDIKPENLLYIKPNSDQLVIADFGIAKHIEDNESLTSLAGSPGYAAPEVLLKQGHGKPVDLWSAGVVTYTLLCGYIPFRATETQKLIEECKAGKLEFHAKYWSKVSDDAKAFISALIQPNPDDRPTAEQALKHKWLVDAAKRQHEHDLSEGFKANWTPSRRWKSTINTLIATRRFAQTAEKARGTSGSTPSSSDSSPQETPNGGEGAPPRTSASTDEYNTAEEDDPGLHDAIRRRDRDHETVRERELQAKSHERQRDEGREGRKSAERERDLDRISAGLDGLQT</sequence>